<evidence type="ECO:0000256" key="5">
    <source>
        <dbReference type="ARBA" id="ARBA00022989"/>
    </source>
</evidence>
<keyword evidence="3" id="KW-1003">Cell membrane</keyword>
<keyword evidence="4 8" id="KW-0812">Transmembrane</keyword>
<name>A0A1T4QD16_9FIRM</name>
<accession>A0A1T4QD16</accession>
<organism evidence="9 10">
    <name type="scientific">Anaerorhabdus furcosa</name>
    <dbReference type="NCBI Taxonomy" id="118967"/>
    <lineage>
        <taxon>Bacteria</taxon>
        <taxon>Bacillati</taxon>
        <taxon>Bacillota</taxon>
        <taxon>Erysipelotrichia</taxon>
        <taxon>Erysipelotrichales</taxon>
        <taxon>Erysipelotrichaceae</taxon>
        <taxon>Anaerorhabdus</taxon>
    </lineage>
</organism>
<dbReference type="GO" id="GO:0008324">
    <property type="term" value="F:monoatomic cation transmembrane transporter activity"/>
    <property type="evidence" value="ECO:0007669"/>
    <property type="project" value="InterPro"/>
</dbReference>
<feature type="transmembrane region" description="Helical" evidence="8">
    <location>
        <begin position="54"/>
        <end position="72"/>
    </location>
</feature>
<keyword evidence="2" id="KW-0813">Transport</keyword>
<dbReference type="InterPro" id="IPR003445">
    <property type="entry name" value="Cat_transpt"/>
</dbReference>
<feature type="transmembrane region" description="Helical" evidence="8">
    <location>
        <begin position="197"/>
        <end position="219"/>
    </location>
</feature>
<evidence type="ECO:0000256" key="4">
    <source>
        <dbReference type="ARBA" id="ARBA00022692"/>
    </source>
</evidence>
<feature type="transmembrane region" description="Helical" evidence="8">
    <location>
        <begin position="393"/>
        <end position="411"/>
    </location>
</feature>
<sequence length="465" mass="50878">MNKANMSIRQILFKKVGAMPLLALSFALVIFVGTLFLCLPITNIGTPQSFLNNLFVATSATCVTGLVPYAVVDQYNMLGQVVLICLMQVGGLGLMTLLSLMMSLMKHKLFIGEKKLIQDSLGKSDLQDIPRFIRCIVIYTLVFETIGAILFALKFVPEYGWFHGIFNSIFLSVSAFCNAGLDNILPNSLISFVNDPLINFTVAGLIITGGLGFVVWLDLRKHLSDLFGKNGSFKKLLNKLSVHTKVVLIMTGFLLLSGTLLIYALEYNNPNTLGPLSEGSKWMASFFQSTTLRTAGFATLPIAALKPATQFIMCLYMFIGGSPGGTAGGIKTTTFAMLFIFVLFVLRNDSHINVMKRDIPRINFMKAYVVTIIYLTSLVIAIIILSITENVSFLAIIFECFSAIATVGLSMDVTPLLSSIGKIVIILLMFIGRVGPITIVVLIFRVNSKVKPKDISYSHGDILIG</sequence>
<feature type="transmembrane region" description="Helical" evidence="8">
    <location>
        <begin position="131"/>
        <end position="153"/>
    </location>
</feature>
<feature type="transmembrane region" description="Helical" evidence="8">
    <location>
        <begin position="423"/>
        <end position="444"/>
    </location>
</feature>
<feature type="transmembrane region" description="Helical" evidence="8">
    <location>
        <begin position="21"/>
        <end position="42"/>
    </location>
</feature>
<dbReference type="Proteomes" id="UP000243297">
    <property type="component" value="Unassembled WGS sequence"/>
</dbReference>
<protein>
    <submittedName>
        <fullName evidence="9">Trk system potassium uptake protein TrkH</fullName>
    </submittedName>
</protein>
<feature type="transmembrane region" description="Helical" evidence="8">
    <location>
        <begin position="81"/>
        <end position="105"/>
    </location>
</feature>
<dbReference type="PANTHER" id="PTHR32024">
    <property type="entry name" value="TRK SYSTEM POTASSIUM UPTAKE PROTEIN TRKG-RELATED"/>
    <property type="match status" value="1"/>
</dbReference>
<comment type="subcellular location">
    <subcellularLocation>
        <location evidence="1">Cell membrane</location>
        <topology evidence="1">Multi-pass membrane protein</topology>
    </subcellularLocation>
</comment>
<dbReference type="AlphaFoldDB" id="A0A1T4QD16"/>
<evidence type="ECO:0000256" key="2">
    <source>
        <dbReference type="ARBA" id="ARBA00022448"/>
    </source>
</evidence>
<dbReference type="PANTHER" id="PTHR32024:SF1">
    <property type="entry name" value="KTR SYSTEM POTASSIUM UPTAKE PROTEIN B"/>
    <property type="match status" value="1"/>
</dbReference>
<keyword evidence="5 8" id="KW-1133">Transmembrane helix</keyword>
<dbReference type="Pfam" id="PF02386">
    <property type="entry name" value="TrkH"/>
    <property type="match status" value="1"/>
</dbReference>
<feature type="transmembrane region" description="Helical" evidence="8">
    <location>
        <begin position="240"/>
        <end position="265"/>
    </location>
</feature>
<dbReference type="STRING" id="118967.SAMN02745191_2417"/>
<feature type="transmembrane region" description="Helical" evidence="8">
    <location>
        <begin position="165"/>
        <end position="185"/>
    </location>
</feature>
<dbReference type="GO" id="GO:0030001">
    <property type="term" value="P:metal ion transport"/>
    <property type="evidence" value="ECO:0007669"/>
    <property type="project" value="UniProtKB-ARBA"/>
</dbReference>
<dbReference type="RefSeq" id="WP_078712798.1">
    <property type="nucleotide sequence ID" value="NZ_FUWY01000009.1"/>
</dbReference>
<feature type="transmembrane region" description="Helical" evidence="8">
    <location>
        <begin position="367"/>
        <end position="387"/>
    </location>
</feature>
<evidence type="ECO:0000256" key="3">
    <source>
        <dbReference type="ARBA" id="ARBA00022475"/>
    </source>
</evidence>
<evidence type="ECO:0000313" key="9">
    <source>
        <dbReference type="EMBL" id="SKA01632.1"/>
    </source>
</evidence>
<keyword evidence="6" id="KW-0406">Ion transport</keyword>
<reference evidence="10" key="1">
    <citation type="submission" date="2017-02" db="EMBL/GenBank/DDBJ databases">
        <authorList>
            <person name="Varghese N."/>
            <person name="Submissions S."/>
        </authorList>
    </citation>
    <scope>NUCLEOTIDE SEQUENCE [LARGE SCALE GENOMIC DNA]</scope>
    <source>
        <strain evidence="10">ATCC 25662</strain>
    </source>
</reference>
<dbReference type="Gene3D" id="1.10.287.70">
    <property type="match status" value="1"/>
</dbReference>
<evidence type="ECO:0000256" key="8">
    <source>
        <dbReference type="SAM" id="Phobius"/>
    </source>
</evidence>
<dbReference type="EMBL" id="FUWY01000009">
    <property type="protein sequence ID" value="SKA01632.1"/>
    <property type="molecule type" value="Genomic_DNA"/>
</dbReference>
<keyword evidence="10" id="KW-1185">Reference proteome</keyword>
<evidence type="ECO:0000313" key="10">
    <source>
        <dbReference type="Proteomes" id="UP000243297"/>
    </source>
</evidence>
<evidence type="ECO:0000256" key="6">
    <source>
        <dbReference type="ARBA" id="ARBA00023065"/>
    </source>
</evidence>
<dbReference type="OrthoDB" id="9810952at2"/>
<evidence type="ECO:0000256" key="1">
    <source>
        <dbReference type="ARBA" id="ARBA00004651"/>
    </source>
</evidence>
<dbReference type="GO" id="GO:0005886">
    <property type="term" value="C:plasma membrane"/>
    <property type="evidence" value="ECO:0007669"/>
    <property type="project" value="UniProtKB-SubCell"/>
</dbReference>
<keyword evidence="7 8" id="KW-0472">Membrane</keyword>
<gene>
    <name evidence="9" type="ORF">SAMN02745191_2417</name>
</gene>
<feature type="transmembrane region" description="Helical" evidence="8">
    <location>
        <begin position="325"/>
        <end position="346"/>
    </location>
</feature>
<proteinExistence type="predicted"/>
<evidence type="ECO:0000256" key="7">
    <source>
        <dbReference type="ARBA" id="ARBA00023136"/>
    </source>
</evidence>